<sequence length="393" mass="46159">MEYFDESENEINTRCNSLINKFKDVLNISYEKEAEGLFKKDEILENQTINILTEHPFEQEHKNENTNMTCNFTKHTNLNKNSFDSNDISINKSVDSDLLSNDYKINISKLIFDLKKSLNTKPLNEVLLCISNINNVKLCAVKNDLFINIDVQNCSISDIFNICKVFRKYNVIGEKSFLNILERILYMKESKKESFKESKKENKENIKDKYLNLSINTKVYVDNILLCFSKLIDSDSSKILEIDPLTVLKHAMDNTEEYKNIKRKYIKGILDENIEFTRIVSRETSNDMFINELFDILNEYLYILFEMTAIKHFKKEKIDKSSFKNGDFKEKTNNLINPGKLFFNEKKLKKRCISDLTAFLNDLKNNNCEDNNLIAQKIQQKTEKAIQNMFIKK</sequence>
<evidence type="ECO:0000313" key="2">
    <source>
        <dbReference type="Proteomes" id="UP000192758"/>
    </source>
</evidence>
<evidence type="ECO:0000313" key="1">
    <source>
        <dbReference type="EMBL" id="OQS55536.1"/>
    </source>
</evidence>
<dbReference type="Proteomes" id="UP000192758">
    <property type="component" value="Unassembled WGS sequence"/>
</dbReference>
<dbReference type="VEuPathDB" id="MicrosporidiaDB:EHP00_560"/>
<dbReference type="EMBL" id="MNPJ01000007">
    <property type="protein sequence ID" value="OQS55536.1"/>
    <property type="molecule type" value="Genomic_DNA"/>
</dbReference>
<name>A0A1W0E8I7_9MICR</name>
<organism evidence="1 2">
    <name type="scientific">Ecytonucleospora hepatopenaei</name>
    <dbReference type="NCBI Taxonomy" id="646526"/>
    <lineage>
        <taxon>Eukaryota</taxon>
        <taxon>Fungi</taxon>
        <taxon>Fungi incertae sedis</taxon>
        <taxon>Microsporidia</taxon>
        <taxon>Enterocytozoonidae</taxon>
        <taxon>Ecytonucleospora</taxon>
    </lineage>
</organism>
<proteinExistence type="predicted"/>
<reference evidence="1 2" key="1">
    <citation type="journal article" date="2017" name="Environ. Microbiol.">
        <title>Decay of the glycolytic pathway and adaptation to intranuclear parasitism within Enterocytozoonidae microsporidia.</title>
        <authorList>
            <person name="Wiredu Boakye D."/>
            <person name="Jaroenlak P."/>
            <person name="Prachumwat A."/>
            <person name="Williams T.A."/>
            <person name="Bateman K.S."/>
            <person name="Itsathitphaisarn O."/>
            <person name="Sritunyalucksana K."/>
            <person name="Paszkiewicz K.H."/>
            <person name="Moore K.A."/>
            <person name="Stentiford G.D."/>
            <person name="Williams B.A."/>
        </authorList>
    </citation>
    <scope>NUCLEOTIDE SEQUENCE [LARGE SCALE GENOMIC DNA]</scope>
    <source>
        <strain evidence="1 2">TH1</strain>
    </source>
</reference>
<dbReference type="AlphaFoldDB" id="A0A1W0E8I7"/>
<keyword evidence="2" id="KW-1185">Reference proteome</keyword>
<gene>
    <name evidence="1" type="ORF">EHP00_560</name>
</gene>
<accession>A0A1W0E8I7</accession>
<protein>
    <submittedName>
        <fullName evidence="1">Uncharacterized protein</fullName>
    </submittedName>
</protein>
<comment type="caution">
    <text evidence="1">The sequence shown here is derived from an EMBL/GenBank/DDBJ whole genome shotgun (WGS) entry which is preliminary data.</text>
</comment>